<dbReference type="Gene3D" id="1.10.101.10">
    <property type="entry name" value="PGBD-like superfamily/PGBD"/>
    <property type="match status" value="1"/>
</dbReference>
<dbReference type="RefSeq" id="WP_147851817.1">
    <property type="nucleotide sequence ID" value="NZ_VDUZ01000065.1"/>
</dbReference>
<dbReference type="OrthoDB" id="3809801at2"/>
<accession>A0A5C8P8N6</accession>
<dbReference type="SUPFAM" id="SSF47090">
    <property type="entry name" value="PGBD-like"/>
    <property type="match status" value="1"/>
</dbReference>
<dbReference type="AlphaFoldDB" id="A0A5C8P8N6"/>
<dbReference type="Proteomes" id="UP000321638">
    <property type="component" value="Unassembled WGS sequence"/>
</dbReference>
<dbReference type="InterPro" id="IPR002477">
    <property type="entry name" value="Peptidoglycan-bd-like"/>
</dbReference>
<comment type="caution">
    <text evidence="2">The sequence shown here is derived from an EMBL/GenBank/DDBJ whole genome shotgun (WGS) entry which is preliminary data.</text>
</comment>
<organism evidence="2 3">
    <name type="scientific">Vineibacter terrae</name>
    <dbReference type="NCBI Taxonomy" id="2586908"/>
    <lineage>
        <taxon>Bacteria</taxon>
        <taxon>Pseudomonadati</taxon>
        <taxon>Pseudomonadota</taxon>
        <taxon>Alphaproteobacteria</taxon>
        <taxon>Hyphomicrobiales</taxon>
        <taxon>Vineibacter</taxon>
    </lineage>
</organism>
<gene>
    <name evidence="2" type="ORF">FHP25_35825</name>
</gene>
<protein>
    <recommendedName>
        <fullName evidence="1">Peptidoglycan binding-like domain-containing protein</fullName>
    </recommendedName>
</protein>
<evidence type="ECO:0000313" key="3">
    <source>
        <dbReference type="Proteomes" id="UP000321638"/>
    </source>
</evidence>
<dbReference type="InterPro" id="IPR036366">
    <property type="entry name" value="PGBDSf"/>
</dbReference>
<dbReference type="PANTHER" id="PTHR34408">
    <property type="entry name" value="FAMILY PROTEIN, PUTATIVE-RELATED"/>
    <property type="match status" value="1"/>
</dbReference>
<dbReference type="PANTHER" id="PTHR34408:SF1">
    <property type="entry name" value="GLYCOSYL HYDROLASE FAMILY 19 DOMAIN-CONTAINING PROTEIN HI_1415"/>
    <property type="match status" value="1"/>
</dbReference>
<dbReference type="Pfam" id="PF01471">
    <property type="entry name" value="PG_binding_1"/>
    <property type="match status" value="1"/>
</dbReference>
<dbReference type="EMBL" id="VDUZ01000065">
    <property type="protein sequence ID" value="TXL70093.1"/>
    <property type="molecule type" value="Genomic_DNA"/>
</dbReference>
<sequence>MLVTRDQLAAIMPRAHRAGRIETWLLPLNEQMEIYRIDREQRIEMFLATVAEETGELAAREENLRYDAAGLMKHFGRLFPTREAAAAMAARGPEAIANFIYADANRPPGYKMGNTRTGDGWRYRGRGPMQLTGRENYERFFASVGMPPQSDPDYLLTPDGGARSAAFFWQSRGCNEIADSGDFEALTRRVNGGLINLDARVYYWHRAMAAIGDQPMTLDDDPPPSRPAPRVLVVGCTGPDVVALQQALNRAGAQPPLAVDGDFGPATGDAVLALQRRQGLRADAIVGPATRAALGLH</sequence>
<dbReference type="InterPro" id="IPR036365">
    <property type="entry name" value="PGBD-like_sf"/>
</dbReference>
<evidence type="ECO:0000259" key="1">
    <source>
        <dbReference type="Pfam" id="PF01471"/>
    </source>
</evidence>
<evidence type="ECO:0000313" key="2">
    <source>
        <dbReference type="EMBL" id="TXL70093.1"/>
    </source>
</evidence>
<dbReference type="Gene3D" id="1.10.530.10">
    <property type="match status" value="1"/>
</dbReference>
<proteinExistence type="predicted"/>
<reference evidence="2 3" key="1">
    <citation type="submission" date="2019-06" db="EMBL/GenBank/DDBJ databases">
        <title>New taxonomy in bacterial strain CC-CFT640, isolated from vineyard.</title>
        <authorList>
            <person name="Lin S.-Y."/>
            <person name="Tsai C.-F."/>
            <person name="Young C.-C."/>
        </authorList>
    </citation>
    <scope>NUCLEOTIDE SEQUENCE [LARGE SCALE GENOMIC DNA]</scope>
    <source>
        <strain evidence="2 3">CC-CFT640</strain>
    </source>
</reference>
<keyword evidence="3" id="KW-1185">Reference proteome</keyword>
<dbReference type="SUPFAM" id="SSF53955">
    <property type="entry name" value="Lysozyme-like"/>
    <property type="match status" value="1"/>
</dbReference>
<dbReference type="InterPro" id="IPR023346">
    <property type="entry name" value="Lysozyme-like_dom_sf"/>
</dbReference>
<feature type="domain" description="Peptidoglycan binding-like" evidence="1">
    <location>
        <begin position="237"/>
        <end position="294"/>
    </location>
</feature>
<dbReference type="InterPro" id="IPR052354">
    <property type="entry name" value="Cell_Wall_Dynamics_Protein"/>
</dbReference>
<name>A0A5C8P8N6_9HYPH</name>